<evidence type="ECO:0000256" key="3">
    <source>
        <dbReference type="ARBA" id="ARBA00023163"/>
    </source>
</evidence>
<reference evidence="6" key="1">
    <citation type="submission" date="2023-06" db="EMBL/GenBank/DDBJ databases">
        <title>MT1 and MT2 Draft Genomes of Novel Species.</title>
        <authorList>
            <person name="Venkateswaran K."/>
        </authorList>
    </citation>
    <scope>NUCLEOTIDE SEQUENCE</scope>
    <source>
        <strain evidence="6">F6_8S_P_1B</strain>
    </source>
</reference>
<accession>A0ABT8K8H4</accession>
<feature type="region of interest" description="Disordered" evidence="4">
    <location>
        <begin position="30"/>
        <end position="64"/>
    </location>
</feature>
<dbReference type="SMART" id="SM00354">
    <property type="entry name" value="HTH_LACI"/>
    <property type="match status" value="1"/>
</dbReference>
<evidence type="ECO:0000313" key="6">
    <source>
        <dbReference type="EMBL" id="MDN4613749.1"/>
    </source>
</evidence>
<keyword evidence="1" id="KW-0805">Transcription regulation</keyword>
<dbReference type="Gene3D" id="1.10.260.40">
    <property type="entry name" value="lambda repressor-like DNA-binding domains"/>
    <property type="match status" value="1"/>
</dbReference>
<dbReference type="SUPFAM" id="SSF53822">
    <property type="entry name" value="Periplasmic binding protein-like I"/>
    <property type="match status" value="1"/>
</dbReference>
<dbReference type="Pfam" id="PF00356">
    <property type="entry name" value="LacI"/>
    <property type="match status" value="1"/>
</dbReference>
<dbReference type="InterPro" id="IPR046335">
    <property type="entry name" value="LacI/GalR-like_sensor"/>
</dbReference>
<dbReference type="EMBL" id="JAROCF010000001">
    <property type="protein sequence ID" value="MDN4613749.1"/>
    <property type="molecule type" value="Genomic_DNA"/>
</dbReference>
<dbReference type="GO" id="GO:0003677">
    <property type="term" value="F:DNA binding"/>
    <property type="evidence" value="ECO:0007669"/>
    <property type="project" value="UniProtKB-KW"/>
</dbReference>
<keyword evidence="3" id="KW-0804">Transcription</keyword>
<dbReference type="RefSeq" id="WP_301210638.1">
    <property type="nucleotide sequence ID" value="NZ_JAROCF010000001.1"/>
</dbReference>
<evidence type="ECO:0000256" key="1">
    <source>
        <dbReference type="ARBA" id="ARBA00023015"/>
    </source>
</evidence>
<feature type="compositionally biased region" description="Polar residues" evidence="4">
    <location>
        <begin position="54"/>
        <end position="64"/>
    </location>
</feature>
<sequence>MRASRPKVTMADVARDAGVSVMTVSYTYSSPHRVSPRTRERVNASAQKLGYQGPNPSARSLRQGKSNSVAVVVGEGLTYAFDDPQSSRFLAGVAAVCVEFRQSLTLLPVSGDESDGDRIHQSSADAFIWWTGVSEGPLLEALIAAGKPIAIQGAQPDSLRDPEGAVAERVHVVTIDDRAAAEAIAEVTFAGAAAPAVVSFALDDDQDPVIVHGPALDDIRFPGARQRLEGFRAACERLGHAWEAVPVAVVSRNHRQDARPLIEELFERDVRPDAVVAMSDQLALSVLDVLADRGLTTPDDVSVSGWDDSAEAEQQGLTSVHQSLEEQGTRCALLALGQLSEPAEGVAVEEPWSLAVRATTRRRRA</sequence>
<feature type="domain" description="HTH lacI-type" evidence="5">
    <location>
        <begin position="8"/>
        <end position="63"/>
    </location>
</feature>
<proteinExistence type="predicted"/>
<dbReference type="PANTHER" id="PTHR30146:SF138">
    <property type="entry name" value="TRANSCRIPTIONAL REGULATORY PROTEIN"/>
    <property type="match status" value="1"/>
</dbReference>
<dbReference type="SUPFAM" id="SSF47413">
    <property type="entry name" value="lambda repressor-like DNA-binding domains"/>
    <property type="match status" value="1"/>
</dbReference>
<dbReference type="Proteomes" id="UP001174208">
    <property type="component" value="Unassembled WGS sequence"/>
</dbReference>
<keyword evidence="7" id="KW-1185">Reference proteome</keyword>
<comment type="caution">
    <text evidence="6">The sequence shown here is derived from an EMBL/GenBank/DDBJ whole genome shotgun (WGS) entry which is preliminary data.</text>
</comment>
<evidence type="ECO:0000256" key="2">
    <source>
        <dbReference type="ARBA" id="ARBA00023125"/>
    </source>
</evidence>
<dbReference type="Gene3D" id="3.40.50.2300">
    <property type="match status" value="2"/>
</dbReference>
<name>A0ABT8K8H4_9MICO</name>
<dbReference type="PROSITE" id="PS50932">
    <property type="entry name" value="HTH_LACI_2"/>
    <property type="match status" value="1"/>
</dbReference>
<gene>
    <name evidence="6" type="ORF">P5G50_04715</name>
</gene>
<dbReference type="CDD" id="cd01392">
    <property type="entry name" value="HTH_LacI"/>
    <property type="match status" value="1"/>
</dbReference>
<evidence type="ECO:0000256" key="4">
    <source>
        <dbReference type="SAM" id="MobiDB-lite"/>
    </source>
</evidence>
<organism evidence="6 7">
    <name type="scientific">Leifsonia williamsii</name>
    <dbReference type="NCBI Taxonomy" id="3035919"/>
    <lineage>
        <taxon>Bacteria</taxon>
        <taxon>Bacillati</taxon>
        <taxon>Actinomycetota</taxon>
        <taxon>Actinomycetes</taxon>
        <taxon>Micrococcales</taxon>
        <taxon>Microbacteriaceae</taxon>
        <taxon>Leifsonia</taxon>
    </lineage>
</organism>
<dbReference type="InterPro" id="IPR028082">
    <property type="entry name" value="Peripla_BP_I"/>
</dbReference>
<evidence type="ECO:0000259" key="5">
    <source>
        <dbReference type="PROSITE" id="PS50932"/>
    </source>
</evidence>
<protein>
    <submittedName>
        <fullName evidence="6">LacI family DNA-binding transcriptional regulator</fullName>
    </submittedName>
</protein>
<dbReference type="InterPro" id="IPR010982">
    <property type="entry name" value="Lambda_DNA-bd_dom_sf"/>
</dbReference>
<dbReference type="Pfam" id="PF13377">
    <property type="entry name" value="Peripla_BP_3"/>
    <property type="match status" value="1"/>
</dbReference>
<dbReference type="InterPro" id="IPR000843">
    <property type="entry name" value="HTH_LacI"/>
</dbReference>
<dbReference type="PANTHER" id="PTHR30146">
    <property type="entry name" value="LACI-RELATED TRANSCRIPTIONAL REPRESSOR"/>
    <property type="match status" value="1"/>
</dbReference>
<evidence type="ECO:0000313" key="7">
    <source>
        <dbReference type="Proteomes" id="UP001174208"/>
    </source>
</evidence>
<keyword evidence="2 6" id="KW-0238">DNA-binding</keyword>